<dbReference type="KEGG" id="sbj:CF168_20925"/>
<sequence>MKSEYQDLDNIVLAMDEVQTDPIILTYLISHLLTRNSVFHQPRVGCVKCKSTGELVYPHSWIELSGGWTVDLRLNQAFNTFDRYPQGIFEPSSYRNLQYFGIPLTVPEFEPSELDEMTDFMFSKLFSVQGLDTRVSGGCYDCI</sequence>
<organism evidence="1 2">
    <name type="scientific">Shewanella bicestrii</name>
    <dbReference type="NCBI Taxonomy" id="2018305"/>
    <lineage>
        <taxon>Bacteria</taxon>
        <taxon>Pseudomonadati</taxon>
        <taxon>Pseudomonadota</taxon>
        <taxon>Gammaproteobacteria</taxon>
        <taxon>Alteromonadales</taxon>
        <taxon>Shewanellaceae</taxon>
        <taxon>Shewanella</taxon>
    </lineage>
</organism>
<keyword evidence="2" id="KW-1185">Reference proteome</keyword>
<dbReference type="RefSeq" id="WP_060579500.1">
    <property type="nucleotide sequence ID" value="NZ_CP022358.1"/>
</dbReference>
<accession>A0A220USP2</accession>
<evidence type="ECO:0000313" key="1">
    <source>
        <dbReference type="EMBL" id="ASK71145.1"/>
    </source>
</evidence>
<dbReference type="AlphaFoldDB" id="A0A220USP2"/>
<dbReference type="EMBL" id="CP022358">
    <property type="protein sequence ID" value="ASK71145.1"/>
    <property type="molecule type" value="Genomic_DNA"/>
</dbReference>
<dbReference type="Proteomes" id="UP000198367">
    <property type="component" value="Chromosome"/>
</dbReference>
<name>A0A220USP2_9GAMM</name>
<proteinExistence type="predicted"/>
<gene>
    <name evidence="1" type="ORF">CF168_20925</name>
</gene>
<reference evidence="1 2" key="1">
    <citation type="submission" date="2017-07" db="EMBL/GenBank/DDBJ databases">
        <title>Phenotypical and genomic characterization of a clinical isolate of Shewanella bicestrii sp. nov. producing an extended-spectrum beta-lactamase and a new oxacillinase variant.</title>
        <authorList>
            <person name="Jousset A.B."/>
            <person name="Bonnin R.A."/>
            <person name="Girlich D."/>
            <person name="Dabos L."/>
            <person name="Potron A."/>
            <person name="Dortet L."/>
            <person name="Glaser P."/>
            <person name="Naas T."/>
        </authorList>
    </citation>
    <scope>NUCLEOTIDE SEQUENCE [LARGE SCALE GENOMIC DNA]</scope>
    <source>
        <strain evidence="1 2">JAB-1</strain>
    </source>
</reference>
<protein>
    <submittedName>
        <fullName evidence="1">Uncharacterized protein</fullName>
    </submittedName>
</protein>
<evidence type="ECO:0000313" key="2">
    <source>
        <dbReference type="Proteomes" id="UP000198367"/>
    </source>
</evidence>